<evidence type="ECO:0000259" key="2">
    <source>
        <dbReference type="Pfam" id="PF20441"/>
    </source>
</evidence>
<dbReference type="Pfam" id="PF03354">
    <property type="entry name" value="TerL_ATPase"/>
    <property type="match status" value="1"/>
</dbReference>
<gene>
    <name evidence="3" type="ORF">K340107D12_32550</name>
</gene>
<dbReference type="PANTHER" id="PTHR41287">
    <property type="match status" value="1"/>
</dbReference>
<dbReference type="InterPro" id="IPR005021">
    <property type="entry name" value="Terminase_largesu-like"/>
</dbReference>
<feature type="domain" description="Terminase large subunit-like endonuclease" evidence="2">
    <location>
        <begin position="269"/>
        <end position="540"/>
    </location>
</feature>
<accession>A0ABQ0BV81</accession>
<dbReference type="InterPro" id="IPR027417">
    <property type="entry name" value="P-loop_NTPase"/>
</dbReference>
<evidence type="ECO:0000313" key="4">
    <source>
        <dbReference type="Proteomes" id="UP001600941"/>
    </source>
</evidence>
<dbReference type="Proteomes" id="UP001600941">
    <property type="component" value="Unassembled WGS sequence"/>
</dbReference>
<name>A0ABQ0BV81_9FIRM</name>
<dbReference type="InterPro" id="IPR046462">
    <property type="entry name" value="TerL_nuclease"/>
</dbReference>
<evidence type="ECO:0000259" key="1">
    <source>
        <dbReference type="Pfam" id="PF03354"/>
    </source>
</evidence>
<dbReference type="PANTHER" id="PTHR41287:SF1">
    <property type="entry name" value="PROTEIN YMFN"/>
    <property type="match status" value="1"/>
</dbReference>
<organism evidence="3 4">
    <name type="scientific">Blautia parvula</name>
    <dbReference type="NCBI Taxonomy" id="2877527"/>
    <lineage>
        <taxon>Bacteria</taxon>
        <taxon>Bacillati</taxon>
        <taxon>Bacillota</taxon>
        <taxon>Clostridia</taxon>
        <taxon>Lachnospirales</taxon>
        <taxon>Lachnospiraceae</taxon>
        <taxon>Blautia</taxon>
    </lineage>
</organism>
<dbReference type="RefSeq" id="WP_390424307.1">
    <property type="nucleotide sequence ID" value="NZ_BAABZQ010000001.1"/>
</dbReference>
<dbReference type="EMBL" id="BAABZQ010000001">
    <property type="protein sequence ID" value="GAA6500439.1"/>
    <property type="molecule type" value="Genomic_DNA"/>
</dbReference>
<dbReference type="Pfam" id="PF20441">
    <property type="entry name" value="TerL_nuclease"/>
    <property type="match status" value="1"/>
</dbReference>
<protein>
    <submittedName>
        <fullName evidence="3">Terminase large subunit</fullName>
    </submittedName>
</protein>
<reference evidence="3 4" key="1">
    <citation type="submission" date="2024-04" db="EMBL/GenBank/DDBJ databases">
        <title>Defined microbial consortia suppress multidrug-resistant proinflammatory Enterobacteriaceae via ecological control.</title>
        <authorList>
            <person name="Furuichi M."/>
            <person name="Kawaguchi T."/>
            <person name="Pust M."/>
            <person name="Yasuma K."/>
            <person name="Plichta D."/>
            <person name="Hasegawa N."/>
            <person name="Ohya T."/>
            <person name="Bhattarai S."/>
            <person name="Sasajima S."/>
            <person name="Aoto Y."/>
            <person name="Tuganbaev T."/>
            <person name="Yaginuma M."/>
            <person name="Ueda M."/>
            <person name="Okahashi N."/>
            <person name="Amafuji K."/>
            <person name="Kiridooshi Y."/>
            <person name="Sugita K."/>
            <person name="Strazar M."/>
            <person name="Skelly A."/>
            <person name="Suda W."/>
            <person name="Hattori M."/>
            <person name="Nakamoto N."/>
            <person name="Caballero S."/>
            <person name="Norman J."/>
            <person name="Olle B."/>
            <person name="Tanoue T."/>
            <person name="Arita M."/>
            <person name="Bucci V."/>
            <person name="Atarashi K."/>
            <person name="Xavier R."/>
            <person name="Honda K."/>
        </authorList>
    </citation>
    <scope>NUCLEOTIDE SEQUENCE [LARGE SCALE GENOMIC DNA]</scope>
    <source>
        <strain evidence="4">k34-0107-D12</strain>
    </source>
</reference>
<comment type="caution">
    <text evidence="3">The sequence shown here is derived from an EMBL/GenBank/DDBJ whole genome shotgun (WGS) entry which is preliminary data.</text>
</comment>
<sequence length="558" mass="64248">MNNLITNCIFEYYDAITSGRIRVGKWILLIYKILVEGIKSREWIFDYKKANKAINFIENYCHHSEGRNDLLKLELWQKAIVSAIFGILDKDTGYRQFREVFLVVARKNGKTLFAAAIMAYMAYIDGEYGAKLYCLAPKLEQAELAYDAFYQIVQSEEELDEITKRRRSDIYIKEFNTSVKKIAFNSKKSDGFNPHFVLNDEMEAWPGDQGLKQYDVMNSALGARKQPLILSTSTAGYENDGIFDELMKRSTAFLKGHGKGQTERRILPFLYIIDDVEKWDTREELEKSNPNLNVSVTWEYYEEKIVVARQSLPAKAEFMTKYCNIKQNSAIAWLDFETVEGAAGGRLTLDDFRGCYCVAGIDLSRTTDLTAASLIIEKNGTNYVFTRFFMPEERYKVAINEEGVPYNIFKEQGFLTISGENQVDYKDVYNWFLELVREYKIKPLKVGYDRYCAGYLVQEMKEAGFHMDDVYQGTNLTPVLHTFEGDLKDGLYNIGQNNLLRSHLLNVAVDINMNDSRMKPVKLNKRSHIDGAVSIFDALAVKMKYHKEIGRQLQNKAA</sequence>
<proteinExistence type="predicted"/>
<evidence type="ECO:0000313" key="3">
    <source>
        <dbReference type="EMBL" id="GAA6500439.1"/>
    </source>
</evidence>
<dbReference type="InterPro" id="IPR046461">
    <property type="entry name" value="TerL_ATPase"/>
</dbReference>
<feature type="domain" description="Terminase large subunit-like ATPase" evidence="1">
    <location>
        <begin position="76"/>
        <end position="248"/>
    </location>
</feature>
<dbReference type="Gene3D" id="3.40.50.300">
    <property type="entry name" value="P-loop containing nucleotide triphosphate hydrolases"/>
    <property type="match status" value="1"/>
</dbReference>
<keyword evidence="4" id="KW-1185">Reference proteome</keyword>